<dbReference type="AlphaFoldDB" id="A0A511YVB7"/>
<accession>A0A511YVB7</accession>
<keyword evidence="2" id="KW-1133">Transmembrane helix</keyword>
<organism evidence="3 4">
    <name type="scientific">Actinotalea fermentans</name>
    <dbReference type="NCBI Taxonomy" id="43671"/>
    <lineage>
        <taxon>Bacteria</taxon>
        <taxon>Bacillati</taxon>
        <taxon>Actinomycetota</taxon>
        <taxon>Actinomycetes</taxon>
        <taxon>Micrococcales</taxon>
        <taxon>Cellulomonadaceae</taxon>
        <taxon>Actinotalea</taxon>
    </lineage>
</organism>
<reference evidence="3 4" key="1">
    <citation type="submission" date="2019-07" db="EMBL/GenBank/DDBJ databases">
        <title>Whole genome shotgun sequence of Actinotalea fermentans NBRC 105374.</title>
        <authorList>
            <person name="Hosoyama A."/>
            <person name="Uohara A."/>
            <person name="Ohji S."/>
            <person name="Ichikawa N."/>
        </authorList>
    </citation>
    <scope>NUCLEOTIDE SEQUENCE [LARGE SCALE GENOMIC DNA]</scope>
    <source>
        <strain evidence="3 4">NBRC 105374</strain>
    </source>
</reference>
<feature type="region of interest" description="Disordered" evidence="1">
    <location>
        <begin position="62"/>
        <end position="92"/>
    </location>
</feature>
<keyword evidence="4" id="KW-1185">Reference proteome</keyword>
<name>A0A511YVB7_9CELL</name>
<evidence type="ECO:0000313" key="4">
    <source>
        <dbReference type="Proteomes" id="UP000321484"/>
    </source>
</evidence>
<feature type="transmembrane region" description="Helical" evidence="2">
    <location>
        <begin position="39"/>
        <end position="58"/>
    </location>
</feature>
<evidence type="ECO:0000313" key="3">
    <source>
        <dbReference type="EMBL" id="GEN79151.1"/>
    </source>
</evidence>
<dbReference type="Pfam" id="PF11298">
    <property type="entry name" value="DUF3099"/>
    <property type="match status" value="1"/>
</dbReference>
<dbReference type="EMBL" id="BJYK01000001">
    <property type="protein sequence ID" value="GEN79151.1"/>
    <property type="molecule type" value="Genomic_DNA"/>
</dbReference>
<feature type="compositionally biased region" description="Pro residues" evidence="1">
    <location>
        <begin position="73"/>
        <end position="83"/>
    </location>
</feature>
<dbReference type="InterPro" id="IPR021449">
    <property type="entry name" value="DUF3099"/>
</dbReference>
<gene>
    <name evidence="3" type="ORF">AFE02nite_08850</name>
</gene>
<evidence type="ECO:0008006" key="5">
    <source>
        <dbReference type="Google" id="ProtNLM"/>
    </source>
</evidence>
<dbReference type="Proteomes" id="UP000321484">
    <property type="component" value="Unassembled WGS sequence"/>
</dbReference>
<protein>
    <recommendedName>
        <fullName evidence="5">DUF3099 domain-containing protein</fullName>
    </recommendedName>
</protein>
<sequence>MPAPLSDDVSARARRYLIQMTIRVVCFLGAVVVDHWTRWVLLAGAVVLPYVAVVLANAGRERRSDPGTYLDAPTPPVLPPGPGPAGRSGAAD</sequence>
<proteinExistence type="predicted"/>
<keyword evidence="2" id="KW-0472">Membrane</keyword>
<evidence type="ECO:0000256" key="2">
    <source>
        <dbReference type="SAM" id="Phobius"/>
    </source>
</evidence>
<evidence type="ECO:0000256" key="1">
    <source>
        <dbReference type="SAM" id="MobiDB-lite"/>
    </source>
</evidence>
<comment type="caution">
    <text evidence="3">The sequence shown here is derived from an EMBL/GenBank/DDBJ whole genome shotgun (WGS) entry which is preliminary data.</text>
</comment>
<keyword evidence="2" id="KW-0812">Transmembrane</keyword>